<dbReference type="STRING" id="13333.W1PQ15"/>
<reference evidence="2" key="1">
    <citation type="journal article" date="2013" name="Science">
        <title>The Amborella genome and the evolution of flowering plants.</title>
        <authorList>
            <consortium name="Amborella Genome Project"/>
        </authorList>
    </citation>
    <scope>NUCLEOTIDE SEQUENCE [LARGE SCALE GENOMIC DNA]</scope>
</reference>
<accession>W1PQ15</accession>
<organism evidence="1 2">
    <name type="scientific">Amborella trichopoda</name>
    <dbReference type="NCBI Taxonomy" id="13333"/>
    <lineage>
        <taxon>Eukaryota</taxon>
        <taxon>Viridiplantae</taxon>
        <taxon>Streptophyta</taxon>
        <taxon>Embryophyta</taxon>
        <taxon>Tracheophyta</taxon>
        <taxon>Spermatophyta</taxon>
        <taxon>Magnoliopsida</taxon>
        <taxon>Amborellales</taxon>
        <taxon>Amborellaceae</taxon>
        <taxon>Amborella</taxon>
    </lineage>
</organism>
<evidence type="ECO:0000313" key="1">
    <source>
        <dbReference type="EMBL" id="ERN12127.1"/>
    </source>
</evidence>
<dbReference type="Gramene" id="ERN12127">
    <property type="protein sequence ID" value="ERN12127"/>
    <property type="gene ID" value="AMTR_s00159p00066740"/>
</dbReference>
<dbReference type="EMBL" id="KI392634">
    <property type="protein sequence ID" value="ERN12127.1"/>
    <property type="molecule type" value="Genomic_DNA"/>
</dbReference>
<sequence length="100" mass="11640">MDMFKENLRNLIEDLALIKRALASAPNNIEPARVRVLEPKHYGGARCATEFENFHSNMKHYFQGAHAREEDSVNGLRPLITSWKDLETELKEQFLLFYGF</sequence>
<name>W1PQ15_AMBTC</name>
<protein>
    <submittedName>
        <fullName evidence="1">Uncharacterized protein</fullName>
    </submittedName>
</protein>
<dbReference type="AlphaFoldDB" id="W1PQ15"/>
<keyword evidence="2" id="KW-1185">Reference proteome</keyword>
<gene>
    <name evidence="1" type="ORF">AMTR_s00159p00066740</name>
</gene>
<evidence type="ECO:0000313" key="2">
    <source>
        <dbReference type="Proteomes" id="UP000017836"/>
    </source>
</evidence>
<dbReference type="Proteomes" id="UP000017836">
    <property type="component" value="Unassembled WGS sequence"/>
</dbReference>
<dbReference type="HOGENOM" id="CLU_2309882_0_0_1"/>
<proteinExistence type="predicted"/>